<reference evidence="3 4" key="1">
    <citation type="submission" date="2017-07" db="EMBL/GenBank/DDBJ databases">
        <title>Draft whole genome sequences of clinical Proprionibacteriaceae strains.</title>
        <authorList>
            <person name="Bernier A.-M."/>
            <person name="Bernard K."/>
            <person name="Domingo M.-C."/>
        </authorList>
    </citation>
    <scope>NUCLEOTIDE SEQUENCE [LARGE SCALE GENOMIC DNA]</scope>
    <source>
        <strain evidence="3 4">NML 130396</strain>
    </source>
</reference>
<feature type="transmembrane region" description="Helical" evidence="1">
    <location>
        <begin position="88"/>
        <end position="109"/>
    </location>
</feature>
<evidence type="ECO:0000256" key="1">
    <source>
        <dbReference type="SAM" id="Phobius"/>
    </source>
</evidence>
<keyword evidence="1" id="KW-0812">Transmembrane</keyword>
<dbReference type="Proteomes" id="UP000216311">
    <property type="component" value="Unassembled WGS sequence"/>
</dbReference>
<dbReference type="EMBL" id="NMVQ01000007">
    <property type="protein sequence ID" value="OYO23507.1"/>
    <property type="molecule type" value="Genomic_DNA"/>
</dbReference>
<evidence type="ECO:0000313" key="3">
    <source>
        <dbReference type="EMBL" id="OYO23507.1"/>
    </source>
</evidence>
<comment type="caution">
    <text evidence="3">The sequence shown here is derived from an EMBL/GenBank/DDBJ whole genome shotgun (WGS) entry which is preliminary data.</text>
</comment>
<proteinExistence type="predicted"/>
<keyword evidence="4" id="KW-1185">Reference proteome</keyword>
<evidence type="ECO:0000259" key="2">
    <source>
        <dbReference type="Pfam" id="PF25547"/>
    </source>
</evidence>
<sequence>MLPPEASKLLNELGFEWPEGNEDKVFNYGNRWMAYGGEMGGVVTTATDGANTALTNNQGDAMEAFQKSFTKTEGVDDVAKQLQFGSNLVGGCLFVIGVAIIALKIAFVVNLVITVIQIAMAIAAAIPTAGASLGWIPVARLLCKLALDMAINFAISKLLGG</sequence>
<evidence type="ECO:0000313" key="4">
    <source>
        <dbReference type="Proteomes" id="UP000216311"/>
    </source>
</evidence>
<protein>
    <recommendedName>
        <fullName evidence="2">Outer membrane channel protein CpnT-like N-terminal domain-containing protein</fullName>
    </recommendedName>
</protein>
<name>A0A255H7F3_9ACTN</name>
<gene>
    <name evidence="3" type="ORF">CGZ93_06095</name>
</gene>
<feature type="transmembrane region" description="Helical" evidence="1">
    <location>
        <begin position="115"/>
        <end position="136"/>
    </location>
</feature>
<dbReference type="InterPro" id="IPR057746">
    <property type="entry name" value="CpnT-like_N"/>
</dbReference>
<keyword evidence="1" id="KW-0472">Membrane</keyword>
<dbReference type="AlphaFoldDB" id="A0A255H7F3"/>
<dbReference type="Pfam" id="PF25547">
    <property type="entry name" value="WXG100_2"/>
    <property type="match status" value="1"/>
</dbReference>
<accession>A0A255H7F3</accession>
<organism evidence="3 4">
    <name type="scientific">Enemella dayhoffiae</name>
    <dbReference type="NCBI Taxonomy" id="2016507"/>
    <lineage>
        <taxon>Bacteria</taxon>
        <taxon>Bacillati</taxon>
        <taxon>Actinomycetota</taxon>
        <taxon>Actinomycetes</taxon>
        <taxon>Propionibacteriales</taxon>
        <taxon>Propionibacteriaceae</taxon>
        <taxon>Enemella</taxon>
    </lineage>
</organism>
<keyword evidence="1" id="KW-1133">Transmembrane helix</keyword>
<feature type="domain" description="Outer membrane channel protein CpnT-like N-terminal" evidence="2">
    <location>
        <begin position="15"/>
        <end position="133"/>
    </location>
</feature>